<dbReference type="AlphaFoldDB" id="A0A7S4JQY6"/>
<dbReference type="GO" id="GO:0016787">
    <property type="term" value="F:hydrolase activity"/>
    <property type="evidence" value="ECO:0007669"/>
    <property type="project" value="UniProtKB-KW"/>
</dbReference>
<dbReference type="PROSITE" id="PS51462">
    <property type="entry name" value="NUDIX"/>
    <property type="match status" value="1"/>
</dbReference>
<protein>
    <recommendedName>
        <fullName evidence="4">Nudix hydrolase domain-containing protein</fullName>
    </recommendedName>
</protein>
<accession>A0A7S4JQY6</accession>
<dbReference type="InterPro" id="IPR000086">
    <property type="entry name" value="NUDIX_hydrolase_dom"/>
</dbReference>
<dbReference type="EMBL" id="HBKQ01046794">
    <property type="protein sequence ID" value="CAE2271515.1"/>
    <property type="molecule type" value="Transcribed_RNA"/>
</dbReference>
<sequence>MFDTPQFVTGPFTPRRVFLPDREYGLALDALVKGCSDVLLVSASGKRVLLGRRRVEPQPDWWFVGGRSRPGDTTTAAAARNVKRELGLDFPENRFDVVANYSMVWSYRQQQPSENGTADLSTVHSLHLTAEEEEAGVPELDRKEYHESRWWDLEDVLGEGDRFHPCLVNAVRALQAKTAYRKLESLASDGGDASDAEDIAKHAVEFVKAMQEAKSTKRSVKVVFDAEESKYVHEDENKGNEDTAKRQKLDGDDNEE</sequence>
<feature type="region of interest" description="Disordered" evidence="3">
    <location>
        <begin position="229"/>
        <end position="256"/>
    </location>
</feature>
<dbReference type="InterPro" id="IPR015797">
    <property type="entry name" value="NUDIX_hydrolase-like_dom_sf"/>
</dbReference>
<dbReference type="Gene3D" id="3.90.79.10">
    <property type="entry name" value="Nucleoside Triphosphate Pyrophosphohydrolase"/>
    <property type="match status" value="1"/>
</dbReference>
<reference evidence="5" key="1">
    <citation type="submission" date="2021-01" db="EMBL/GenBank/DDBJ databases">
        <authorList>
            <person name="Corre E."/>
            <person name="Pelletier E."/>
            <person name="Niang G."/>
            <person name="Scheremetjew M."/>
            <person name="Finn R."/>
            <person name="Kale V."/>
            <person name="Holt S."/>
            <person name="Cochrane G."/>
            <person name="Meng A."/>
            <person name="Brown T."/>
            <person name="Cohen L."/>
        </authorList>
    </citation>
    <scope>NUCLEOTIDE SEQUENCE</scope>
    <source>
        <strain evidence="5">Isolate 1302-5</strain>
    </source>
</reference>
<evidence type="ECO:0000259" key="4">
    <source>
        <dbReference type="PROSITE" id="PS51462"/>
    </source>
</evidence>
<evidence type="ECO:0000256" key="2">
    <source>
        <dbReference type="ARBA" id="ARBA00022801"/>
    </source>
</evidence>
<feature type="domain" description="Nudix hydrolase" evidence="4">
    <location>
        <begin position="30"/>
        <end position="174"/>
    </location>
</feature>
<organism evidence="5">
    <name type="scientific">Odontella aurita</name>
    <dbReference type="NCBI Taxonomy" id="265563"/>
    <lineage>
        <taxon>Eukaryota</taxon>
        <taxon>Sar</taxon>
        <taxon>Stramenopiles</taxon>
        <taxon>Ochrophyta</taxon>
        <taxon>Bacillariophyta</taxon>
        <taxon>Mediophyceae</taxon>
        <taxon>Biddulphiophycidae</taxon>
        <taxon>Eupodiscales</taxon>
        <taxon>Odontellaceae</taxon>
        <taxon>Odontella</taxon>
    </lineage>
</organism>
<evidence type="ECO:0000313" key="5">
    <source>
        <dbReference type="EMBL" id="CAE2271515.1"/>
    </source>
</evidence>
<dbReference type="PANTHER" id="PTHR43046">
    <property type="entry name" value="GDP-MANNOSE MANNOSYL HYDROLASE"/>
    <property type="match status" value="1"/>
</dbReference>
<dbReference type="SUPFAM" id="SSF55811">
    <property type="entry name" value="Nudix"/>
    <property type="match status" value="1"/>
</dbReference>
<dbReference type="PANTHER" id="PTHR43046:SF13">
    <property type="entry name" value="NUDIX HYDROLASE DOMAIN-CONTAINING PROTEIN"/>
    <property type="match status" value="1"/>
</dbReference>
<keyword evidence="2" id="KW-0378">Hydrolase</keyword>
<proteinExistence type="predicted"/>
<comment type="cofactor">
    <cofactor evidence="1">
        <name>Mg(2+)</name>
        <dbReference type="ChEBI" id="CHEBI:18420"/>
    </cofactor>
</comment>
<gene>
    <name evidence="5" type="ORF">OAUR00152_LOCUS32292</name>
</gene>
<dbReference type="Pfam" id="PF00293">
    <property type="entry name" value="NUDIX"/>
    <property type="match status" value="1"/>
</dbReference>
<name>A0A7S4JQY6_9STRA</name>
<evidence type="ECO:0000256" key="3">
    <source>
        <dbReference type="SAM" id="MobiDB-lite"/>
    </source>
</evidence>
<evidence type="ECO:0000256" key="1">
    <source>
        <dbReference type="ARBA" id="ARBA00001946"/>
    </source>
</evidence>